<evidence type="ECO:0008006" key="5">
    <source>
        <dbReference type="Google" id="ProtNLM"/>
    </source>
</evidence>
<evidence type="ECO:0000256" key="1">
    <source>
        <dbReference type="ARBA" id="ARBA00022737"/>
    </source>
</evidence>
<gene>
    <name evidence="4" type="ORF">GOCE00092_LOCUS26918</name>
</gene>
<name>A0A7S1VTT3_9STRA</name>
<evidence type="ECO:0000313" key="4">
    <source>
        <dbReference type="EMBL" id="CAD9311180.1"/>
    </source>
</evidence>
<sequence length="519" mass="58218">MRFGHGFSSFLIGVLLRLPAFGDSYVVSTPMRTRQRQVQKLEKMTSAICTTELGTLTEDMLEQSHELVWEWSHLKDPSKECAIYTESILKRVVEEHTINTDAALPTLDDYNCLLEGWARSKCGIAAAERCEHILQEMEDASYMLPDLESFKTVLMAWREASDQQVLFAPHRAQRILEWMIHLYTHGENRFACPDADCFDTVLQLWAKSGLPEAPMKAEQLVGTMEKFYEETGKSKAQPRTSSFNAVLKAWSKSKDPEAPSRSLAILTFMDKLSQDSDVVAPDTNSFILAVTALKNHAKKDPILADTACRALQFVEGAYMSGMSHLKPTNALFNSVLGCWAKASGSAGSYRRARSVLVRQMKLHEDTGATSPNVFGFTSVLATCAMEPKEKGKAFQVAMQTFQQLRHSDQYGKPNHVTYGTMLKCCARLLPAGSPERKKFVRKIWGMCVQDGCVGDMALRWLREASSSQPTYRKLLGKGHSRSNLPLSWTRNVDAKSGAVRRKQSNHNRKARRAARFAEV</sequence>
<dbReference type="PANTHER" id="PTHR47942">
    <property type="entry name" value="TETRATRICOPEPTIDE REPEAT (TPR)-LIKE SUPERFAMILY PROTEIN-RELATED"/>
    <property type="match status" value="1"/>
</dbReference>
<keyword evidence="1" id="KW-0677">Repeat</keyword>
<reference evidence="4" key="1">
    <citation type="submission" date="2021-01" db="EMBL/GenBank/DDBJ databases">
        <authorList>
            <person name="Corre E."/>
            <person name="Pelletier E."/>
            <person name="Niang G."/>
            <person name="Scheremetjew M."/>
            <person name="Finn R."/>
            <person name="Kale V."/>
            <person name="Holt S."/>
            <person name="Cochrane G."/>
            <person name="Meng A."/>
            <person name="Brown T."/>
            <person name="Cohen L."/>
        </authorList>
    </citation>
    <scope>NUCLEOTIDE SEQUENCE</scope>
    <source>
        <strain evidence="4">CCMP 410</strain>
    </source>
</reference>
<dbReference type="InterPro" id="IPR011990">
    <property type="entry name" value="TPR-like_helical_dom_sf"/>
</dbReference>
<organism evidence="4">
    <name type="scientific">Grammatophora oceanica</name>
    <dbReference type="NCBI Taxonomy" id="210454"/>
    <lineage>
        <taxon>Eukaryota</taxon>
        <taxon>Sar</taxon>
        <taxon>Stramenopiles</taxon>
        <taxon>Ochrophyta</taxon>
        <taxon>Bacillariophyta</taxon>
        <taxon>Fragilariophyceae</taxon>
        <taxon>Fragilariophycidae</taxon>
        <taxon>Rhabdonematales</taxon>
        <taxon>Grammatophoraceae</taxon>
        <taxon>Grammatophora</taxon>
    </lineage>
</organism>
<feature type="chain" id="PRO_5031078238" description="Pentacotripeptide-repeat region of PRORP domain-containing protein" evidence="3">
    <location>
        <begin position="23"/>
        <end position="519"/>
    </location>
</feature>
<proteinExistence type="predicted"/>
<dbReference type="AlphaFoldDB" id="A0A7S1VTT3"/>
<evidence type="ECO:0000256" key="3">
    <source>
        <dbReference type="SAM" id="SignalP"/>
    </source>
</evidence>
<dbReference type="Gene3D" id="1.25.40.10">
    <property type="entry name" value="Tetratricopeptide repeat domain"/>
    <property type="match status" value="2"/>
</dbReference>
<protein>
    <recommendedName>
        <fullName evidence="5">Pentacotripeptide-repeat region of PRORP domain-containing protein</fullName>
    </recommendedName>
</protein>
<feature type="compositionally biased region" description="Basic residues" evidence="2">
    <location>
        <begin position="498"/>
        <end position="519"/>
    </location>
</feature>
<dbReference type="InterPro" id="IPR051222">
    <property type="entry name" value="PPR/CCM1_RNA-binding"/>
</dbReference>
<dbReference type="PANTHER" id="PTHR47942:SF63">
    <property type="entry name" value="PENTATRICOPEPTIDE REPEAT-CONTAINING PROTEIN"/>
    <property type="match status" value="1"/>
</dbReference>
<evidence type="ECO:0000256" key="2">
    <source>
        <dbReference type="SAM" id="MobiDB-lite"/>
    </source>
</evidence>
<feature type="signal peptide" evidence="3">
    <location>
        <begin position="1"/>
        <end position="22"/>
    </location>
</feature>
<feature type="region of interest" description="Disordered" evidence="2">
    <location>
        <begin position="495"/>
        <end position="519"/>
    </location>
</feature>
<keyword evidence="3" id="KW-0732">Signal</keyword>
<accession>A0A7S1VTT3</accession>
<dbReference type="EMBL" id="HBGK01051099">
    <property type="protein sequence ID" value="CAD9311180.1"/>
    <property type="molecule type" value="Transcribed_RNA"/>
</dbReference>